<dbReference type="InterPro" id="IPR036236">
    <property type="entry name" value="Znf_C2H2_sf"/>
</dbReference>
<dbReference type="SUPFAM" id="SSF57667">
    <property type="entry name" value="beta-beta-alpha zinc fingers"/>
    <property type="match status" value="1"/>
</dbReference>
<evidence type="ECO:0000256" key="1">
    <source>
        <dbReference type="PROSITE-ProRule" id="PRU00042"/>
    </source>
</evidence>
<protein>
    <recommendedName>
        <fullName evidence="2">C2H2-type domain-containing protein</fullName>
    </recommendedName>
</protein>
<evidence type="ECO:0000313" key="4">
    <source>
        <dbReference type="Proteomes" id="UP001162156"/>
    </source>
</evidence>
<sequence>MLKAKAGEGAKMENRNKSVKYVCKICEKTFTVKSNLKRHVLKVHVDSMSTAPQKCICYHCPKAYANKYNLIRHVFKCNNRGNRTQRCSKEVKCILCNKYTGLKINLLKHYSLDHDINITTQNLQFASFLEFEAWKDQIEKDTVSKYVRHDSIKSNDRIIYYYRCHRDGFYQSKGKHIRHLKLKGTNKIDGYCPSKIDATVINTTGEVHVLFLRTHVGHTMDLGKIPLKKSDRKLLAFKISQKVPFDEIINTVKDNFDHNNYGRIHLLTRKDLFNIEQLYNLNKESVRHANDCISVESWVIQSREQDGDYRELLENDFLLVIMNDGQLEALKKYGSDCLCIDGTHGLNAYNFQLTTLMVLDDLRQGFPCIFAFSNRSDTYVMTVIFSVIKKLLCKEISPKMFMSDMDETFYKAWCEVMGAVDVRLFCVWHFIKAWKKNLNTKIRDTEKQKYTYKILRMLLEEPDKVTFEKILPACLKDLYADPELHNFANYFKEYYVENRKSWAYCYRQHAGLNTNMHVERMHKTLKYIYLKGQTVRRLDKAISALMKMVRDKLFEHLTILNKGNVFIT</sequence>
<feature type="domain" description="C2H2-type" evidence="2">
    <location>
        <begin position="21"/>
        <end position="49"/>
    </location>
</feature>
<evidence type="ECO:0000259" key="2">
    <source>
        <dbReference type="PROSITE" id="PS50157"/>
    </source>
</evidence>
<dbReference type="PANTHER" id="PTHR33936:SF24">
    <property type="entry name" value="C2H2-TYPE DOMAIN-CONTAINING PROTEIN"/>
    <property type="match status" value="1"/>
</dbReference>
<dbReference type="InterPro" id="IPR013087">
    <property type="entry name" value="Znf_C2H2_type"/>
</dbReference>
<keyword evidence="1" id="KW-0862">Zinc</keyword>
<dbReference type="AlphaFoldDB" id="A0AAV8XLT3"/>
<dbReference type="PROSITE" id="PS50157">
    <property type="entry name" value="ZINC_FINGER_C2H2_2"/>
    <property type="match status" value="1"/>
</dbReference>
<keyword evidence="1" id="KW-0863">Zinc-finger</keyword>
<name>A0AAV8XLT3_9CUCU</name>
<dbReference type="SMART" id="SM00355">
    <property type="entry name" value="ZnF_C2H2"/>
    <property type="match status" value="3"/>
</dbReference>
<comment type="caution">
    <text evidence="3">The sequence shown here is derived from an EMBL/GenBank/DDBJ whole genome shotgun (WGS) entry which is preliminary data.</text>
</comment>
<dbReference type="Gene3D" id="3.30.160.60">
    <property type="entry name" value="Classic Zinc Finger"/>
    <property type="match status" value="1"/>
</dbReference>
<keyword evidence="4" id="KW-1185">Reference proteome</keyword>
<dbReference type="Pfam" id="PF10551">
    <property type="entry name" value="MULE"/>
    <property type="match status" value="1"/>
</dbReference>
<reference evidence="3" key="1">
    <citation type="journal article" date="2023" name="Insect Mol. Biol.">
        <title>Genome sequencing provides insights into the evolution of gene families encoding plant cell wall-degrading enzymes in longhorned beetles.</title>
        <authorList>
            <person name="Shin N.R."/>
            <person name="Okamura Y."/>
            <person name="Kirsch R."/>
            <person name="Pauchet Y."/>
        </authorList>
    </citation>
    <scope>NUCLEOTIDE SEQUENCE</scope>
    <source>
        <strain evidence="3">RBIC_L_NR</strain>
    </source>
</reference>
<dbReference type="Proteomes" id="UP001162156">
    <property type="component" value="Unassembled WGS sequence"/>
</dbReference>
<gene>
    <name evidence="3" type="ORF">NQ314_010964</name>
</gene>
<dbReference type="Pfam" id="PF00096">
    <property type="entry name" value="zf-C2H2"/>
    <property type="match status" value="1"/>
</dbReference>
<dbReference type="InterPro" id="IPR052797">
    <property type="entry name" value="RegFact_GeneExpr_CellDeath"/>
</dbReference>
<keyword evidence="1" id="KW-0479">Metal-binding</keyword>
<dbReference type="PROSITE" id="PS00028">
    <property type="entry name" value="ZINC_FINGER_C2H2_1"/>
    <property type="match status" value="1"/>
</dbReference>
<dbReference type="PANTHER" id="PTHR33936">
    <property type="entry name" value="PROTEIN CBG17840"/>
    <property type="match status" value="1"/>
</dbReference>
<organism evidence="3 4">
    <name type="scientific">Rhamnusium bicolor</name>
    <dbReference type="NCBI Taxonomy" id="1586634"/>
    <lineage>
        <taxon>Eukaryota</taxon>
        <taxon>Metazoa</taxon>
        <taxon>Ecdysozoa</taxon>
        <taxon>Arthropoda</taxon>
        <taxon>Hexapoda</taxon>
        <taxon>Insecta</taxon>
        <taxon>Pterygota</taxon>
        <taxon>Neoptera</taxon>
        <taxon>Endopterygota</taxon>
        <taxon>Coleoptera</taxon>
        <taxon>Polyphaga</taxon>
        <taxon>Cucujiformia</taxon>
        <taxon>Chrysomeloidea</taxon>
        <taxon>Cerambycidae</taxon>
        <taxon>Lepturinae</taxon>
        <taxon>Rhagiini</taxon>
        <taxon>Rhamnusium</taxon>
    </lineage>
</organism>
<evidence type="ECO:0000313" key="3">
    <source>
        <dbReference type="EMBL" id="KAJ8939843.1"/>
    </source>
</evidence>
<dbReference type="EMBL" id="JANEYF010003042">
    <property type="protein sequence ID" value="KAJ8939843.1"/>
    <property type="molecule type" value="Genomic_DNA"/>
</dbReference>
<dbReference type="GO" id="GO:0008270">
    <property type="term" value="F:zinc ion binding"/>
    <property type="evidence" value="ECO:0007669"/>
    <property type="project" value="UniProtKB-KW"/>
</dbReference>
<accession>A0AAV8XLT3</accession>
<proteinExistence type="predicted"/>
<dbReference type="InterPro" id="IPR018289">
    <property type="entry name" value="MULE_transposase_dom"/>
</dbReference>